<keyword evidence="2" id="KW-1185">Reference proteome</keyword>
<organism evidence="1 2">
    <name type="scientific">Bacteroides cellulosilyticus CL02T12C19</name>
    <dbReference type="NCBI Taxonomy" id="997874"/>
    <lineage>
        <taxon>Bacteria</taxon>
        <taxon>Pseudomonadati</taxon>
        <taxon>Bacteroidota</taxon>
        <taxon>Bacteroidia</taxon>
        <taxon>Bacteroidales</taxon>
        <taxon>Bacteroidaceae</taxon>
        <taxon>Bacteroides</taxon>
    </lineage>
</organism>
<dbReference type="RefSeq" id="WP_007218171.1">
    <property type="nucleotide sequence ID" value="NZ_JH724088.1"/>
</dbReference>
<dbReference type="HOGENOM" id="CLU_711078_0_0_10"/>
<proteinExistence type="predicted"/>
<sequence>MEVRDREFYDLIARGLENNGISFQDYIDEMFAEKYNKPETPGFDWEPDMQDDFEFKQISATARVYTMATYVDFDSPGPVKHTEGFELGSDKMPRMKHEFNIDEAKIRLHMQALQQFGVFSERMAQSVENLLFESTDMLLGGNYNSLKFQRHQAVSKGQFDIIAENNPQGITGVSIDFHVPGKNRWEIAWWKKDGTLNADITPLEDLKNKVTYIRQTCYAPVDHIEVNKITWDKFIMIPAVRQALGYIKNPLVTTADAAVQIGVSLLDDEMKVLVEKYVGAPITIIDSVSVVEKFDKKTRTVSTPTLQSFDENVFVFVPSSRIGTIKAVTPIVINDPAARIAFYDEGRTVITQTFDAYNKVQKISSELTALCVPNVVRQMYYLTVKASK</sequence>
<dbReference type="Pfam" id="PF03864">
    <property type="entry name" value="Phage_cap_E"/>
    <property type="match status" value="1"/>
</dbReference>
<dbReference type="OrthoDB" id="1033875at2"/>
<evidence type="ECO:0008006" key="3">
    <source>
        <dbReference type="Google" id="ProtNLM"/>
    </source>
</evidence>
<dbReference type="EMBL" id="AGXG01000088">
    <property type="protein sequence ID" value="EIY26799.1"/>
    <property type="molecule type" value="Genomic_DNA"/>
</dbReference>
<name>I9F1S4_9BACE</name>
<dbReference type="Proteomes" id="UP000003741">
    <property type="component" value="Unassembled WGS sequence"/>
</dbReference>
<gene>
    <name evidence="1" type="ORF">HMPREF1062_03992</name>
</gene>
<comment type="caution">
    <text evidence="1">The sequence shown here is derived from an EMBL/GenBank/DDBJ whole genome shotgun (WGS) entry which is preliminary data.</text>
</comment>
<dbReference type="PATRIC" id="fig|997874.3.peg.4091"/>
<evidence type="ECO:0000313" key="1">
    <source>
        <dbReference type="EMBL" id="EIY26799.1"/>
    </source>
</evidence>
<dbReference type="AlphaFoldDB" id="I9F1S4"/>
<dbReference type="InterPro" id="IPR005564">
    <property type="entry name" value="Major_capsid_GpE"/>
</dbReference>
<protein>
    <recommendedName>
        <fullName evidence="3">Phage major capsid protein E</fullName>
    </recommendedName>
</protein>
<reference evidence="1 2" key="1">
    <citation type="submission" date="2012-02" db="EMBL/GenBank/DDBJ databases">
        <title>The Genome Sequence of Bacteroides cellulosilyticus CL02T12C19.</title>
        <authorList>
            <consortium name="The Broad Institute Genome Sequencing Platform"/>
            <person name="Earl A."/>
            <person name="Ward D."/>
            <person name="Feldgarden M."/>
            <person name="Gevers D."/>
            <person name="Zitomersky N.L."/>
            <person name="Coyne M.J."/>
            <person name="Comstock L.E."/>
            <person name="Young S.K."/>
            <person name="Zeng Q."/>
            <person name="Gargeya S."/>
            <person name="Fitzgerald M."/>
            <person name="Haas B."/>
            <person name="Abouelleil A."/>
            <person name="Alvarado L."/>
            <person name="Arachchi H.M."/>
            <person name="Berlin A."/>
            <person name="Chapman S.B."/>
            <person name="Gearin G."/>
            <person name="Goldberg J."/>
            <person name="Griggs A."/>
            <person name="Gujja S."/>
            <person name="Hansen M."/>
            <person name="Heiman D."/>
            <person name="Howarth C."/>
            <person name="Larimer J."/>
            <person name="Lui A."/>
            <person name="MacDonald P.J.P."/>
            <person name="McCowen C."/>
            <person name="Montmayeur A."/>
            <person name="Murphy C."/>
            <person name="Neiman D."/>
            <person name="Pearson M."/>
            <person name="Priest M."/>
            <person name="Roberts A."/>
            <person name="Saif S."/>
            <person name="Shea T."/>
            <person name="Sisk P."/>
            <person name="Stolte C."/>
            <person name="Sykes S."/>
            <person name="Wortman J."/>
            <person name="Nusbaum C."/>
            <person name="Birren B."/>
        </authorList>
    </citation>
    <scope>NUCLEOTIDE SEQUENCE [LARGE SCALE GENOMIC DNA]</scope>
    <source>
        <strain evidence="1 2">CL02T12C19</strain>
    </source>
</reference>
<evidence type="ECO:0000313" key="2">
    <source>
        <dbReference type="Proteomes" id="UP000003741"/>
    </source>
</evidence>
<accession>I9F1S4</accession>